<name>A0A9P8YJ44_9PEZI</name>
<comment type="caution">
    <text evidence="1">The sequence shown here is derived from an EMBL/GenBank/DDBJ whole genome shotgun (WGS) entry which is preliminary data.</text>
</comment>
<reference evidence="1" key="1">
    <citation type="journal article" date="2021" name="Nat. Commun.">
        <title>Genetic determinants of endophytism in the Arabidopsis root mycobiome.</title>
        <authorList>
            <person name="Mesny F."/>
            <person name="Miyauchi S."/>
            <person name="Thiergart T."/>
            <person name="Pickel B."/>
            <person name="Atanasova L."/>
            <person name="Karlsson M."/>
            <person name="Huettel B."/>
            <person name="Barry K.W."/>
            <person name="Haridas S."/>
            <person name="Chen C."/>
            <person name="Bauer D."/>
            <person name="Andreopoulos W."/>
            <person name="Pangilinan J."/>
            <person name="LaButti K."/>
            <person name="Riley R."/>
            <person name="Lipzen A."/>
            <person name="Clum A."/>
            <person name="Drula E."/>
            <person name="Henrissat B."/>
            <person name="Kohler A."/>
            <person name="Grigoriev I.V."/>
            <person name="Martin F.M."/>
            <person name="Hacquard S."/>
        </authorList>
    </citation>
    <scope>NUCLEOTIDE SEQUENCE</scope>
    <source>
        <strain evidence="1">MPI-CAGE-CH-0230</strain>
    </source>
</reference>
<dbReference type="RefSeq" id="XP_046018376.1">
    <property type="nucleotide sequence ID" value="XM_046152255.1"/>
</dbReference>
<sequence length="63" mass="6854">MVRGPIGRPASQKVLRSGHVEDRVGTSLAWSCGWLSCLSAYLGAQKPTSLPGYPRRVYVLLNP</sequence>
<evidence type="ECO:0000313" key="1">
    <source>
        <dbReference type="EMBL" id="KAH7040321.1"/>
    </source>
</evidence>
<proteinExistence type="predicted"/>
<dbReference type="AlphaFoldDB" id="A0A9P8YJ44"/>
<accession>A0A9P8YJ44</accession>
<organism evidence="1 2">
    <name type="scientific">Microdochium trichocladiopsis</name>
    <dbReference type="NCBI Taxonomy" id="1682393"/>
    <lineage>
        <taxon>Eukaryota</taxon>
        <taxon>Fungi</taxon>
        <taxon>Dikarya</taxon>
        <taxon>Ascomycota</taxon>
        <taxon>Pezizomycotina</taxon>
        <taxon>Sordariomycetes</taxon>
        <taxon>Xylariomycetidae</taxon>
        <taxon>Xylariales</taxon>
        <taxon>Microdochiaceae</taxon>
        <taxon>Microdochium</taxon>
    </lineage>
</organism>
<evidence type="ECO:0000313" key="2">
    <source>
        <dbReference type="Proteomes" id="UP000756346"/>
    </source>
</evidence>
<dbReference type="EMBL" id="JAGTJQ010000001">
    <property type="protein sequence ID" value="KAH7040321.1"/>
    <property type="molecule type" value="Genomic_DNA"/>
</dbReference>
<protein>
    <submittedName>
        <fullName evidence="1">Uncharacterized protein</fullName>
    </submittedName>
</protein>
<keyword evidence="2" id="KW-1185">Reference proteome</keyword>
<gene>
    <name evidence="1" type="ORF">B0I36DRAFT_310455</name>
</gene>
<dbReference type="Proteomes" id="UP000756346">
    <property type="component" value="Unassembled WGS sequence"/>
</dbReference>
<dbReference type="GeneID" id="70181801"/>